<keyword evidence="6" id="KW-0677">Repeat</keyword>
<dbReference type="PANTHER" id="PTHR10857">
    <property type="entry name" value="COPINE"/>
    <property type="match status" value="1"/>
</dbReference>
<dbReference type="PANTHER" id="PTHR10857:SF51">
    <property type="entry name" value="COPINE-5"/>
    <property type="match status" value="1"/>
</dbReference>
<keyword evidence="16" id="KW-1185">Reference proteome</keyword>
<evidence type="ECO:0000256" key="2">
    <source>
        <dbReference type="ARBA" id="ARBA00004484"/>
    </source>
</evidence>
<protein>
    <recommendedName>
        <fullName evidence="11">Copine-5</fullName>
    </recommendedName>
    <alternativeName>
        <fullName evidence="12">Copine V</fullName>
    </alternativeName>
</protein>
<dbReference type="GO" id="GO:0030154">
    <property type="term" value="P:cell differentiation"/>
    <property type="evidence" value="ECO:0007669"/>
    <property type="project" value="UniProtKB-KW"/>
</dbReference>
<comment type="similarity">
    <text evidence="3">Belongs to the copine family.</text>
</comment>
<dbReference type="CDD" id="cd04047">
    <property type="entry name" value="C2B_Copine"/>
    <property type="match status" value="1"/>
</dbReference>
<dbReference type="Proteomes" id="UP000675900">
    <property type="component" value="Unassembled WGS sequence"/>
</dbReference>
<keyword evidence="8" id="KW-0106">Calcium</keyword>
<evidence type="ECO:0000256" key="8">
    <source>
        <dbReference type="ARBA" id="ARBA00022837"/>
    </source>
</evidence>
<keyword evidence="4" id="KW-0597">Phosphoprotein</keyword>
<proteinExistence type="inferred from homology"/>
<dbReference type="GO" id="GO:0005886">
    <property type="term" value="C:plasma membrane"/>
    <property type="evidence" value="ECO:0007669"/>
    <property type="project" value="TreeGrafter"/>
</dbReference>
<reference evidence="15" key="2">
    <citation type="submission" date="2025-09" db="UniProtKB">
        <authorList>
            <consortium name="Ensembl"/>
        </authorList>
    </citation>
    <scope>IDENTIFICATION</scope>
</reference>
<dbReference type="CDD" id="cd04048">
    <property type="entry name" value="C2A_Copine"/>
    <property type="match status" value="1"/>
</dbReference>
<dbReference type="FunFam" id="2.60.40.150:FF:000117">
    <property type="entry name" value="copine-5 isoform X1"/>
    <property type="match status" value="1"/>
</dbReference>
<dbReference type="GO" id="GO:1903861">
    <property type="term" value="P:positive regulation of dendrite extension"/>
    <property type="evidence" value="ECO:0007669"/>
    <property type="project" value="Ensembl"/>
</dbReference>
<evidence type="ECO:0000313" key="15">
    <source>
        <dbReference type="Ensembl" id="ENSPTIP00000016706.1"/>
    </source>
</evidence>
<name>A0A8C9K4A1_PANTA</name>
<dbReference type="CDD" id="cd01459">
    <property type="entry name" value="vWA_copine_like"/>
    <property type="match status" value="1"/>
</dbReference>
<evidence type="ECO:0000256" key="1">
    <source>
        <dbReference type="ARBA" id="ARBA00004316"/>
    </source>
</evidence>
<dbReference type="InterPro" id="IPR000008">
    <property type="entry name" value="C2_dom"/>
</dbReference>
<feature type="region of interest" description="Disordered" evidence="13">
    <location>
        <begin position="551"/>
        <end position="582"/>
    </location>
</feature>
<evidence type="ECO:0000256" key="12">
    <source>
        <dbReference type="ARBA" id="ARBA00076303"/>
    </source>
</evidence>
<dbReference type="InterPro" id="IPR045052">
    <property type="entry name" value="Copine"/>
</dbReference>
<accession>A0A8C9K4A1</accession>
<evidence type="ECO:0000256" key="3">
    <source>
        <dbReference type="ARBA" id="ARBA00009048"/>
    </source>
</evidence>
<dbReference type="GO" id="GO:0005544">
    <property type="term" value="F:calcium-dependent phospholipid binding"/>
    <property type="evidence" value="ECO:0007669"/>
    <property type="project" value="InterPro"/>
</dbReference>
<dbReference type="GeneTree" id="ENSGT00940000156194"/>
<sequence>MEQPEDMASLSEFDSLAGSIPATKVEITVSCRNLLDKDMFSKSDPLCVMYTQGMENKQWREFGRTEVIDNTLNPDFVRKFIVDYFFEEKQNLRFDLYDVDSKSPDLSKHDFLGQAFCTLGEIVGSPGSRLEKPLTIGAFSLNSRTGKPMPAVSNGGVPGKKCGTIILSAEELSNCRDVATMQFCANKLDKKDFFGKSDPFLVFYRSNEDGTFTICHKTEVMKNTLNPVWQTFSIPVRALCNGDYDRTIKVEVYDWDRDGSHDFIGEFTTSYRELARGQSQFNIYEVLLKKKKKFENHRSRSVTLLSFAVESECTFLDYIKGGTQINFTVAIDFTASNGNPSQSTSLHYMSPYQLNAYALALTAVGEIIQHYDSDKMFPALGFGAKLPPDGRVSHEFPLKGNQENPSCCGIDGILEAYHHSLRTVQLYGPTNFAPVVTHVPRVGEAQEHGSHFWVFSLYKGLPPQLALLVAAKLPMSIIIIGVGQAEFDAMVELDGDDVRISSRGKLAERDIVQFVPFRDYVDRTGNHVLSMARLARDVLAEIPDQLVSYMKSQGIRPRPPPAAPEPSPPQSPERTPPASPLR</sequence>
<evidence type="ECO:0000313" key="16">
    <source>
        <dbReference type="Proteomes" id="UP000675900"/>
    </source>
</evidence>
<evidence type="ECO:0000256" key="10">
    <source>
        <dbReference type="ARBA" id="ARBA00053866"/>
    </source>
</evidence>
<evidence type="ECO:0000256" key="5">
    <source>
        <dbReference type="ARBA" id="ARBA00022723"/>
    </source>
</evidence>
<dbReference type="Gene3D" id="2.60.40.150">
    <property type="entry name" value="C2 domain"/>
    <property type="match status" value="2"/>
</dbReference>
<evidence type="ECO:0000256" key="11">
    <source>
        <dbReference type="ARBA" id="ARBA00074837"/>
    </source>
</evidence>
<evidence type="ECO:0000256" key="13">
    <source>
        <dbReference type="SAM" id="MobiDB-lite"/>
    </source>
</evidence>
<evidence type="ECO:0000256" key="9">
    <source>
        <dbReference type="ARBA" id="ARBA00023273"/>
    </source>
</evidence>
<keyword evidence="5" id="KW-0479">Metal-binding</keyword>
<dbReference type="Pfam" id="PF00168">
    <property type="entry name" value="C2"/>
    <property type="match status" value="2"/>
</dbReference>
<dbReference type="GO" id="GO:0043005">
    <property type="term" value="C:neuron projection"/>
    <property type="evidence" value="ECO:0007669"/>
    <property type="project" value="Ensembl"/>
</dbReference>
<dbReference type="SUPFAM" id="SSF49562">
    <property type="entry name" value="C2 domain (Calcium/lipid-binding domain, CaLB)"/>
    <property type="match status" value="2"/>
</dbReference>
<evidence type="ECO:0000256" key="6">
    <source>
        <dbReference type="ARBA" id="ARBA00022737"/>
    </source>
</evidence>
<dbReference type="GO" id="GO:0043204">
    <property type="term" value="C:perikaryon"/>
    <property type="evidence" value="ECO:0007669"/>
    <property type="project" value="UniProtKB-SubCell"/>
</dbReference>
<dbReference type="PROSITE" id="PS50004">
    <property type="entry name" value="C2"/>
    <property type="match status" value="2"/>
</dbReference>
<dbReference type="SMART" id="SM00239">
    <property type="entry name" value="C2"/>
    <property type="match status" value="2"/>
</dbReference>
<evidence type="ECO:0000259" key="14">
    <source>
        <dbReference type="PROSITE" id="PS50004"/>
    </source>
</evidence>
<dbReference type="Pfam" id="PF07002">
    <property type="entry name" value="Copine"/>
    <property type="match status" value="1"/>
</dbReference>
<comment type="subcellular location">
    <subcellularLocation>
        <location evidence="1">Cell projection</location>
    </subcellularLocation>
    <subcellularLocation>
        <location evidence="2">Perikaryon</location>
    </subcellularLocation>
</comment>
<dbReference type="GO" id="GO:0071277">
    <property type="term" value="P:cellular response to calcium ion"/>
    <property type="evidence" value="ECO:0007669"/>
    <property type="project" value="TreeGrafter"/>
</dbReference>
<dbReference type="InterPro" id="IPR010734">
    <property type="entry name" value="Copine_C"/>
</dbReference>
<dbReference type="Ensembl" id="ENSPTIT00000020880.1">
    <property type="protein sequence ID" value="ENSPTIP00000016706.1"/>
    <property type="gene ID" value="ENSPTIG00000015366.1"/>
</dbReference>
<feature type="domain" description="C2" evidence="14">
    <location>
        <begin position="161"/>
        <end position="284"/>
    </location>
</feature>
<dbReference type="InterPro" id="IPR037768">
    <property type="entry name" value="C2B_Copine"/>
</dbReference>
<reference evidence="15" key="1">
    <citation type="submission" date="2025-08" db="UniProtKB">
        <authorList>
            <consortium name="Ensembl"/>
        </authorList>
    </citation>
    <scope>IDENTIFICATION</scope>
</reference>
<gene>
    <name evidence="15" type="primary">CPNE5</name>
</gene>
<keyword evidence="9" id="KW-0966">Cell projection</keyword>
<dbReference type="FunFam" id="2.60.40.150:FF:000013">
    <property type="entry name" value="copine-9 isoform X1"/>
    <property type="match status" value="1"/>
</dbReference>
<keyword evidence="7" id="KW-0221">Differentiation</keyword>
<dbReference type="AlphaFoldDB" id="A0A8C9K4A1"/>
<evidence type="ECO:0000256" key="4">
    <source>
        <dbReference type="ARBA" id="ARBA00022553"/>
    </source>
</evidence>
<feature type="domain" description="C2" evidence="14">
    <location>
        <begin position="2"/>
        <end position="134"/>
    </location>
</feature>
<evidence type="ECO:0000256" key="7">
    <source>
        <dbReference type="ARBA" id="ARBA00022782"/>
    </source>
</evidence>
<dbReference type="GO" id="GO:0046872">
    <property type="term" value="F:metal ion binding"/>
    <property type="evidence" value="ECO:0007669"/>
    <property type="project" value="UniProtKB-KW"/>
</dbReference>
<feature type="compositionally biased region" description="Pro residues" evidence="13">
    <location>
        <begin position="557"/>
        <end position="582"/>
    </location>
</feature>
<comment type="function">
    <text evidence="10">Probable calcium-dependent phospholipid-binding protein that may play a role in calcium-mediated intracellular processes. Plays a role in dendrite formation by melanocytes.</text>
</comment>
<dbReference type="InterPro" id="IPR035892">
    <property type="entry name" value="C2_domain_sf"/>
</dbReference>
<organism evidence="15 16">
    <name type="scientific">Panthera tigris altaica</name>
    <name type="common">Siberian tiger</name>
    <dbReference type="NCBI Taxonomy" id="74533"/>
    <lineage>
        <taxon>Eukaryota</taxon>
        <taxon>Metazoa</taxon>
        <taxon>Chordata</taxon>
        <taxon>Craniata</taxon>
        <taxon>Vertebrata</taxon>
        <taxon>Euteleostomi</taxon>
        <taxon>Mammalia</taxon>
        <taxon>Eutheria</taxon>
        <taxon>Laurasiatheria</taxon>
        <taxon>Carnivora</taxon>
        <taxon>Feliformia</taxon>
        <taxon>Felidae</taxon>
        <taxon>Pantherinae</taxon>
        <taxon>Panthera</taxon>
    </lineage>
</organism>